<reference evidence="3 5" key="1">
    <citation type="submission" date="2020-08" db="EMBL/GenBank/DDBJ databases">
        <title>Streptomycin Non-resistant strain, P. mexicana.</title>
        <authorList>
            <person name="Ganesh-Kumar S."/>
            <person name="Zhe T."/>
            <person name="Yu Z."/>
            <person name="Min Y."/>
        </authorList>
    </citation>
    <scope>NUCLEOTIDE SEQUENCE [LARGE SCALE GENOMIC DNA]</scope>
    <source>
        <strain evidence="3 5">GTZY2</strain>
    </source>
</reference>
<dbReference type="GeneID" id="81470042"/>
<dbReference type="Pfam" id="PF05494">
    <property type="entry name" value="MlaC"/>
    <property type="match status" value="1"/>
</dbReference>
<feature type="chain" id="PRO_5043238463" evidence="1">
    <location>
        <begin position="29"/>
        <end position="224"/>
    </location>
</feature>
<dbReference type="EMBL" id="CP060028">
    <property type="protein sequence ID" value="QND79336.1"/>
    <property type="molecule type" value="Genomic_DNA"/>
</dbReference>
<dbReference type="PANTHER" id="PTHR36573">
    <property type="entry name" value="INTERMEMBRANE PHOSPHOLIPID TRANSPORT SYSTEM BINDING PROTEIN MLAC"/>
    <property type="match status" value="1"/>
</dbReference>
<reference evidence="2 4" key="2">
    <citation type="submission" date="2020-08" db="EMBL/GenBank/DDBJ databases">
        <title>Streptomycin resistant and MDR strain, P. mexicana.</title>
        <authorList>
            <person name="Ganesh-kumar S."/>
            <person name="Zhe T."/>
            <person name="Yu Z."/>
            <person name="Min Y."/>
        </authorList>
    </citation>
    <scope>NUCLEOTIDE SEQUENCE [LARGE SCALE GENOMIC DNA]</scope>
    <source>
        <strain evidence="2 4">GTZY</strain>
    </source>
</reference>
<evidence type="ECO:0000313" key="5">
    <source>
        <dbReference type="Proteomes" id="UP000515838"/>
    </source>
</evidence>
<accession>A0A7G6UJY9</accession>
<sequence length="224" mass="23767">MKTLTKHSLLSIALSAALLAAAPATVSAQGAVPAAAAKQNSASQVVLGSSTRILATLDQRRAEFKANPAALRQYVTSEFNTLFDGDYSARLVLGVHGRGASDADVKLFGQALTERLLSAYGARLADFNARLKVRVKSESPLPGGKGVKVETEFVQPDQTVTPITFYARNVGGQWKVFDVLPEGVSFVQTFKTQFDTPLRQKSIAQVASDLKSGKLQVNGSASGK</sequence>
<keyword evidence="1" id="KW-0732">Signal</keyword>
<dbReference type="PIRSF" id="PIRSF004649">
    <property type="entry name" value="MlaC"/>
    <property type="match status" value="1"/>
</dbReference>
<feature type="signal peptide" evidence="1">
    <location>
        <begin position="1"/>
        <end position="28"/>
    </location>
</feature>
<dbReference type="Proteomes" id="UP000515506">
    <property type="component" value="Chromosome"/>
</dbReference>
<dbReference type="RefSeq" id="WP_185894688.1">
    <property type="nucleotide sequence ID" value="NZ_CP060028.1"/>
</dbReference>
<organism evidence="3 5">
    <name type="scientific">Pseudoxanthomonas mexicana</name>
    <dbReference type="NCBI Taxonomy" id="128785"/>
    <lineage>
        <taxon>Bacteria</taxon>
        <taxon>Pseudomonadati</taxon>
        <taxon>Pseudomonadota</taxon>
        <taxon>Gammaproteobacteria</taxon>
        <taxon>Lysobacterales</taxon>
        <taxon>Lysobacteraceae</taxon>
        <taxon>Pseudoxanthomonas</taxon>
    </lineage>
</organism>
<dbReference type="EMBL" id="CP060731">
    <property type="protein sequence ID" value="QNN78542.1"/>
    <property type="molecule type" value="Genomic_DNA"/>
</dbReference>
<dbReference type="InterPro" id="IPR042245">
    <property type="entry name" value="Tgt2/MlaC_sf"/>
</dbReference>
<dbReference type="PANTHER" id="PTHR36573:SF1">
    <property type="entry name" value="INTERMEMBRANE PHOSPHOLIPID TRANSPORT SYSTEM BINDING PROTEIN MLAC"/>
    <property type="match status" value="1"/>
</dbReference>
<evidence type="ECO:0000313" key="2">
    <source>
        <dbReference type="EMBL" id="QND79336.1"/>
    </source>
</evidence>
<proteinExistence type="predicted"/>
<evidence type="ECO:0000313" key="4">
    <source>
        <dbReference type="Proteomes" id="UP000515506"/>
    </source>
</evidence>
<name>A0A7G6UJY9_PSEMX</name>
<protein>
    <submittedName>
        <fullName evidence="3">ABC transporter substrate-binding protein</fullName>
    </submittedName>
</protein>
<keyword evidence="4" id="KW-1185">Reference proteome</keyword>
<gene>
    <name evidence="2" type="ORF">H4W19_13355</name>
    <name evidence="3" type="ORF">IAE60_03630</name>
</gene>
<dbReference type="Gene3D" id="3.10.450.710">
    <property type="entry name" value="Tgt2/MlaC"/>
    <property type="match status" value="1"/>
</dbReference>
<dbReference type="InterPro" id="IPR008869">
    <property type="entry name" value="MlaC/ttg2D"/>
</dbReference>
<evidence type="ECO:0000256" key="1">
    <source>
        <dbReference type="SAM" id="SignalP"/>
    </source>
</evidence>
<dbReference type="Proteomes" id="UP000515838">
    <property type="component" value="Chromosome"/>
</dbReference>
<dbReference type="AlphaFoldDB" id="A0A7G6UJY9"/>
<evidence type="ECO:0000313" key="3">
    <source>
        <dbReference type="EMBL" id="QNN78542.1"/>
    </source>
</evidence>